<reference evidence="2 3" key="1">
    <citation type="journal article" date="2013" name="PLoS Genet.">
        <title>The genome and development-dependent transcriptomes of Pyronema confluens: a window into fungal evolution.</title>
        <authorList>
            <person name="Traeger S."/>
            <person name="Altegoer F."/>
            <person name="Freitag M."/>
            <person name="Gabaldon T."/>
            <person name="Kempken F."/>
            <person name="Kumar A."/>
            <person name="Marcet-Houben M."/>
            <person name="Poggeler S."/>
            <person name="Stajich J.E."/>
            <person name="Nowrousian M."/>
        </authorList>
    </citation>
    <scope>NUCLEOTIDE SEQUENCE [LARGE SCALE GENOMIC DNA]</scope>
    <source>
        <strain evidence="3">CBS 100304</strain>
        <tissue evidence="2">Vegetative mycelium</tissue>
    </source>
</reference>
<proteinExistence type="predicted"/>
<evidence type="ECO:0000313" key="2">
    <source>
        <dbReference type="EMBL" id="CCX09454.1"/>
    </source>
</evidence>
<protein>
    <submittedName>
        <fullName evidence="2">Uncharacterized protein</fullName>
    </submittedName>
</protein>
<sequence length="74" mass="8730">MSYSDSYQKRKRSFEEDHRVKRCKDIERAHPRESTPSSTASGTIRWDRPHRYFESLTLANSSLGSTRPKLWRTG</sequence>
<dbReference type="Proteomes" id="UP000018144">
    <property type="component" value="Unassembled WGS sequence"/>
</dbReference>
<dbReference type="AlphaFoldDB" id="U4L863"/>
<name>U4L863_PYROM</name>
<accession>U4L863</accession>
<feature type="region of interest" description="Disordered" evidence="1">
    <location>
        <begin position="1"/>
        <end position="44"/>
    </location>
</feature>
<organism evidence="2 3">
    <name type="scientific">Pyronema omphalodes (strain CBS 100304)</name>
    <name type="common">Pyronema confluens</name>
    <dbReference type="NCBI Taxonomy" id="1076935"/>
    <lineage>
        <taxon>Eukaryota</taxon>
        <taxon>Fungi</taxon>
        <taxon>Dikarya</taxon>
        <taxon>Ascomycota</taxon>
        <taxon>Pezizomycotina</taxon>
        <taxon>Pezizomycetes</taxon>
        <taxon>Pezizales</taxon>
        <taxon>Pyronemataceae</taxon>
        <taxon>Pyronema</taxon>
    </lineage>
</organism>
<gene>
    <name evidence="2" type="ORF">PCON_09047</name>
</gene>
<dbReference type="EMBL" id="HF935465">
    <property type="protein sequence ID" value="CCX09454.1"/>
    <property type="molecule type" value="Genomic_DNA"/>
</dbReference>
<feature type="compositionally biased region" description="Basic and acidic residues" evidence="1">
    <location>
        <begin position="13"/>
        <end position="33"/>
    </location>
</feature>
<keyword evidence="3" id="KW-1185">Reference proteome</keyword>
<evidence type="ECO:0000256" key="1">
    <source>
        <dbReference type="SAM" id="MobiDB-lite"/>
    </source>
</evidence>
<evidence type="ECO:0000313" key="3">
    <source>
        <dbReference type="Proteomes" id="UP000018144"/>
    </source>
</evidence>